<reference evidence="1" key="1">
    <citation type="journal article" date="2014" name="Front. Microbiol.">
        <title>High frequency of phylogenetically diverse reductive dehalogenase-homologous genes in deep subseafloor sedimentary metagenomes.</title>
        <authorList>
            <person name="Kawai M."/>
            <person name="Futagami T."/>
            <person name="Toyoda A."/>
            <person name="Takaki Y."/>
            <person name="Nishi S."/>
            <person name="Hori S."/>
            <person name="Arai W."/>
            <person name="Tsubouchi T."/>
            <person name="Morono Y."/>
            <person name="Uchiyama I."/>
            <person name="Ito T."/>
            <person name="Fujiyama A."/>
            <person name="Inagaki F."/>
            <person name="Takami H."/>
        </authorList>
    </citation>
    <scope>NUCLEOTIDE SEQUENCE</scope>
    <source>
        <strain evidence="1">Expedition CK06-06</strain>
    </source>
</reference>
<comment type="caution">
    <text evidence="1">The sequence shown here is derived from an EMBL/GenBank/DDBJ whole genome shotgun (WGS) entry which is preliminary data.</text>
</comment>
<proteinExistence type="predicted"/>
<dbReference type="EMBL" id="BARU01024711">
    <property type="protein sequence ID" value="GAH52423.1"/>
    <property type="molecule type" value="Genomic_DNA"/>
</dbReference>
<organism evidence="1">
    <name type="scientific">marine sediment metagenome</name>
    <dbReference type="NCBI Taxonomy" id="412755"/>
    <lineage>
        <taxon>unclassified sequences</taxon>
        <taxon>metagenomes</taxon>
        <taxon>ecological metagenomes</taxon>
    </lineage>
</organism>
<gene>
    <name evidence="1" type="ORF">S03H2_39913</name>
</gene>
<dbReference type="AlphaFoldDB" id="X1I4D4"/>
<evidence type="ECO:0000313" key="1">
    <source>
        <dbReference type="EMBL" id="GAH52423.1"/>
    </source>
</evidence>
<accession>X1I4D4</accession>
<sequence>MKRIDEKIRAKAVAEVKEGSSYKQVSEKYGLSGAGIVRDWCIKEGVRSPYIHMKVTDEDVLNMLKDVKAATNSELAKLLEYGNPSTKLNRMVMEGKIQFIRIPIPSKAALVRRIFPMKYTGKRIYYLTEGDFVEWVRGHIPHPLSKGTRNSVSQMFRGTGVAIFAEKDKKKKKRKYTRKEYKTLEQQIMELWKSRGMDVDVIKFHCEDKKGIWTITARLKKLEK</sequence>
<protein>
    <submittedName>
        <fullName evidence="1">Uncharacterized protein</fullName>
    </submittedName>
</protein>
<name>X1I4D4_9ZZZZ</name>